<dbReference type="PROSITE" id="PS51257">
    <property type="entry name" value="PROKAR_LIPOPROTEIN"/>
    <property type="match status" value="1"/>
</dbReference>
<sequence>MKKLILLGACLLAFTGCPAQTVGVAEPDIVVVRIDDGIGNTNTDITITRGENKTEYLTFKPSHGEKGLRVSGQAYYKLIYKLYQEGYVLQSTFTGLTGSSATLLFVKAK</sequence>
<evidence type="ECO:0000256" key="1">
    <source>
        <dbReference type="SAM" id="SignalP"/>
    </source>
</evidence>
<keyword evidence="1" id="KW-0732">Signal</keyword>
<evidence type="ECO:0000313" key="2">
    <source>
        <dbReference type="EMBL" id="GAA4368119.1"/>
    </source>
</evidence>
<organism evidence="2 3">
    <name type="scientific">Hymenobacter saemangeumensis</name>
    <dbReference type="NCBI Taxonomy" id="1084522"/>
    <lineage>
        <taxon>Bacteria</taxon>
        <taxon>Pseudomonadati</taxon>
        <taxon>Bacteroidota</taxon>
        <taxon>Cytophagia</taxon>
        <taxon>Cytophagales</taxon>
        <taxon>Hymenobacteraceae</taxon>
        <taxon>Hymenobacter</taxon>
    </lineage>
</organism>
<reference evidence="3" key="1">
    <citation type="journal article" date="2019" name="Int. J. Syst. Evol. Microbiol.">
        <title>The Global Catalogue of Microorganisms (GCM) 10K type strain sequencing project: providing services to taxonomists for standard genome sequencing and annotation.</title>
        <authorList>
            <consortium name="The Broad Institute Genomics Platform"/>
            <consortium name="The Broad Institute Genome Sequencing Center for Infectious Disease"/>
            <person name="Wu L."/>
            <person name="Ma J."/>
        </authorList>
    </citation>
    <scope>NUCLEOTIDE SEQUENCE [LARGE SCALE GENOMIC DNA]</scope>
    <source>
        <strain evidence="3">JCM 17923</strain>
    </source>
</reference>
<comment type="caution">
    <text evidence="2">The sequence shown here is derived from an EMBL/GenBank/DDBJ whole genome shotgun (WGS) entry which is preliminary data.</text>
</comment>
<name>A0ABP8IR31_9BACT</name>
<dbReference type="EMBL" id="BAABGZ010000079">
    <property type="protein sequence ID" value="GAA4368119.1"/>
    <property type="molecule type" value="Genomic_DNA"/>
</dbReference>
<dbReference type="RefSeq" id="WP_345237971.1">
    <property type="nucleotide sequence ID" value="NZ_BAABGZ010000079.1"/>
</dbReference>
<feature type="chain" id="PRO_5045352953" evidence="1">
    <location>
        <begin position="20"/>
        <end position="109"/>
    </location>
</feature>
<gene>
    <name evidence="2" type="ORF">GCM10023185_40580</name>
</gene>
<protein>
    <submittedName>
        <fullName evidence="2">Uncharacterized protein</fullName>
    </submittedName>
</protein>
<feature type="signal peptide" evidence="1">
    <location>
        <begin position="1"/>
        <end position="19"/>
    </location>
</feature>
<evidence type="ECO:0000313" key="3">
    <source>
        <dbReference type="Proteomes" id="UP001501153"/>
    </source>
</evidence>
<accession>A0ABP8IR31</accession>
<proteinExistence type="predicted"/>
<dbReference type="Proteomes" id="UP001501153">
    <property type="component" value="Unassembled WGS sequence"/>
</dbReference>
<keyword evidence="3" id="KW-1185">Reference proteome</keyword>